<protein>
    <recommendedName>
        <fullName evidence="4">FAR1 domain-containing protein</fullName>
    </recommendedName>
</protein>
<proteinExistence type="predicted"/>
<evidence type="ECO:0000313" key="2">
    <source>
        <dbReference type="EMBL" id="KAK0391250.1"/>
    </source>
</evidence>
<evidence type="ECO:0008006" key="4">
    <source>
        <dbReference type="Google" id="ProtNLM"/>
    </source>
</evidence>
<reference evidence="2" key="1">
    <citation type="submission" date="2022-10" db="EMBL/GenBank/DDBJ databases">
        <title>Determination and structural analysis of whole genome sequence of Sarocladium strictum F4-1.</title>
        <authorList>
            <person name="Hu L."/>
            <person name="Jiang Y."/>
        </authorList>
    </citation>
    <scope>NUCLEOTIDE SEQUENCE</scope>
    <source>
        <strain evidence="2">F4-1</strain>
    </source>
</reference>
<evidence type="ECO:0000313" key="3">
    <source>
        <dbReference type="Proteomes" id="UP001175261"/>
    </source>
</evidence>
<evidence type="ECO:0000256" key="1">
    <source>
        <dbReference type="SAM" id="MobiDB-lite"/>
    </source>
</evidence>
<gene>
    <name evidence="2" type="ORF">NLU13_0751</name>
</gene>
<dbReference type="Proteomes" id="UP001175261">
    <property type="component" value="Unassembled WGS sequence"/>
</dbReference>
<feature type="compositionally biased region" description="Low complexity" evidence="1">
    <location>
        <begin position="14"/>
        <end position="27"/>
    </location>
</feature>
<keyword evidence="3" id="KW-1185">Reference proteome</keyword>
<comment type="caution">
    <text evidence="2">The sequence shown here is derived from an EMBL/GenBank/DDBJ whole genome shotgun (WGS) entry which is preliminary data.</text>
</comment>
<sequence>MSLIPGSDHVRLNSQSQQGASGVAGAATPSVTNEGIATAPESAPVLDDDDGDRAIVNPIPVLPGSPEFESFDEAKDYVFAFLYNAGAGMVTRYRANKRLIDGIYQPSMIHFKCDRGHQRRSEGHGLRDKPSKKIGCPWSITIKCPKRLGRWIYEVKGSHSHGRSLDPSTHQCFRKRTPQQLEVIRMLALRPGCRPREILDATIRADPDHSHLRMRDLYNEIAKARRGDIS</sequence>
<feature type="region of interest" description="Disordered" evidence="1">
    <location>
        <begin position="1"/>
        <end position="34"/>
    </location>
</feature>
<organism evidence="2 3">
    <name type="scientific">Sarocladium strictum</name>
    <name type="common">Black bundle disease fungus</name>
    <name type="synonym">Acremonium strictum</name>
    <dbReference type="NCBI Taxonomy" id="5046"/>
    <lineage>
        <taxon>Eukaryota</taxon>
        <taxon>Fungi</taxon>
        <taxon>Dikarya</taxon>
        <taxon>Ascomycota</taxon>
        <taxon>Pezizomycotina</taxon>
        <taxon>Sordariomycetes</taxon>
        <taxon>Hypocreomycetidae</taxon>
        <taxon>Hypocreales</taxon>
        <taxon>Sarocladiaceae</taxon>
        <taxon>Sarocladium</taxon>
    </lineage>
</organism>
<dbReference type="AlphaFoldDB" id="A0AA39LBQ5"/>
<dbReference type="EMBL" id="JAPDFR010000001">
    <property type="protein sequence ID" value="KAK0391250.1"/>
    <property type="molecule type" value="Genomic_DNA"/>
</dbReference>
<accession>A0AA39LBQ5</accession>
<name>A0AA39LBQ5_SARSR</name>